<comment type="caution">
    <text evidence="2">The sequence shown here is derived from an EMBL/GenBank/DDBJ whole genome shotgun (WGS) entry which is preliminary data.</text>
</comment>
<keyword evidence="1" id="KW-0732">Signal</keyword>
<dbReference type="OrthoDB" id="5650814at2"/>
<dbReference type="Proteomes" id="UP000054621">
    <property type="component" value="Unassembled WGS sequence"/>
</dbReference>
<dbReference type="STRING" id="28087.Lsai_2225"/>
<dbReference type="EMBL" id="LNYV01000034">
    <property type="protein sequence ID" value="KTD56095.1"/>
    <property type="molecule type" value="Genomic_DNA"/>
</dbReference>
<dbReference type="eggNOG" id="ENOG5031EEY">
    <property type="taxonomic scope" value="Bacteria"/>
</dbReference>
<dbReference type="AlphaFoldDB" id="A0A0W0YHG7"/>
<organism evidence="2 3">
    <name type="scientific">Legionella sainthelensi</name>
    <dbReference type="NCBI Taxonomy" id="28087"/>
    <lineage>
        <taxon>Bacteria</taxon>
        <taxon>Pseudomonadati</taxon>
        <taxon>Pseudomonadota</taxon>
        <taxon>Gammaproteobacteria</taxon>
        <taxon>Legionellales</taxon>
        <taxon>Legionellaceae</taxon>
        <taxon>Legionella</taxon>
    </lineage>
</organism>
<proteinExistence type="predicted"/>
<dbReference type="PATRIC" id="fig|28087.4.peg.2397"/>
<evidence type="ECO:0008006" key="4">
    <source>
        <dbReference type="Google" id="ProtNLM"/>
    </source>
</evidence>
<gene>
    <name evidence="2" type="ORF">Lsai_2225</name>
</gene>
<name>A0A0W0YHG7_9GAMM</name>
<accession>A0A0W0YHG7</accession>
<evidence type="ECO:0000313" key="3">
    <source>
        <dbReference type="Proteomes" id="UP000054621"/>
    </source>
</evidence>
<evidence type="ECO:0000256" key="1">
    <source>
        <dbReference type="SAM" id="SignalP"/>
    </source>
</evidence>
<protein>
    <recommendedName>
        <fullName evidence="4">Secreted protein</fullName>
    </recommendedName>
</protein>
<dbReference type="RefSeq" id="WP_027270311.1">
    <property type="nucleotide sequence ID" value="NZ_CAAAJE010000006.1"/>
</dbReference>
<feature type="chain" id="PRO_5006917626" description="Secreted protein" evidence="1">
    <location>
        <begin position="24"/>
        <end position="108"/>
    </location>
</feature>
<feature type="signal peptide" evidence="1">
    <location>
        <begin position="1"/>
        <end position="23"/>
    </location>
</feature>
<sequence length="108" mass="11587">MKRSLLVILSCLPTFFSSTDIFANDTIRVHVKTNEKTAAALGFVVEGKKSGTAGKSYSGRGPSNKEYVFGLRKHTPFGDDIICGSKTLTKDSTVTLVVLGDNCSIIVD</sequence>
<evidence type="ECO:0000313" key="2">
    <source>
        <dbReference type="EMBL" id="KTD56095.1"/>
    </source>
</evidence>
<reference evidence="2 3" key="1">
    <citation type="submission" date="2015-11" db="EMBL/GenBank/DDBJ databases">
        <title>Genomic analysis of 38 Legionella species identifies large and diverse effector repertoires.</title>
        <authorList>
            <person name="Burstein D."/>
            <person name="Amaro F."/>
            <person name="Zusman T."/>
            <person name="Lifshitz Z."/>
            <person name="Cohen O."/>
            <person name="Gilbert J.A."/>
            <person name="Pupko T."/>
            <person name="Shuman H.A."/>
            <person name="Segal G."/>
        </authorList>
    </citation>
    <scope>NUCLEOTIDE SEQUENCE [LARGE SCALE GENOMIC DNA]</scope>
    <source>
        <strain evidence="2 3">Mt.St.Helens-4</strain>
    </source>
</reference>